<feature type="domain" description="AAA-ATPase-like" evidence="1">
    <location>
        <begin position="35"/>
        <end position="94"/>
    </location>
</feature>
<name>A0A9W8I9S2_9FUNG</name>
<evidence type="ECO:0000313" key="3">
    <source>
        <dbReference type="Proteomes" id="UP001139887"/>
    </source>
</evidence>
<dbReference type="Proteomes" id="UP001139887">
    <property type="component" value="Unassembled WGS sequence"/>
</dbReference>
<accession>A0A9W8I9S2</accession>
<feature type="non-terminal residue" evidence="2">
    <location>
        <position position="1"/>
    </location>
</feature>
<evidence type="ECO:0000313" key="2">
    <source>
        <dbReference type="EMBL" id="KAJ2845037.1"/>
    </source>
</evidence>
<evidence type="ECO:0000259" key="1">
    <source>
        <dbReference type="Pfam" id="PF09820"/>
    </source>
</evidence>
<dbReference type="OrthoDB" id="5586226at2759"/>
<dbReference type="InterPro" id="IPR018631">
    <property type="entry name" value="AAA-ATPase-like_dom"/>
</dbReference>
<gene>
    <name evidence="2" type="ORF">IWW36_004950</name>
</gene>
<dbReference type="AlphaFoldDB" id="A0A9W8I9S2"/>
<organism evidence="2 3">
    <name type="scientific">Coemansia brasiliensis</name>
    <dbReference type="NCBI Taxonomy" id="2650707"/>
    <lineage>
        <taxon>Eukaryota</taxon>
        <taxon>Fungi</taxon>
        <taxon>Fungi incertae sedis</taxon>
        <taxon>Zoopagomycota</taxon>
        <taxon>Kickxellomycotina</taxon>
        <taxon>Kickxellomycetes</taxon>
        <taxon>Kickxellales</taxon>
        <taxon>Kickxellaceae</taxon>
        <taxon>Coemansia</taxon>
    </lineage>
</organism>
<dbReference type="PANTHER" id="PTHR34825">
    <property type="entry name" value="CONSERVED PROTEIN, WITH A WEAK D-GALACTARATE DEHYDRATASE/ALTRONATE HYDROLASE DOMAIN"/>
    <property type="match status" value="1"/>
</dbReference>
<keyword evidence="3" id="KW-1185">Reference proteome</keyword>
<protein>
    <recommendedName>
        <fullName evidence="1">AAA-ATPase-like domain-containing protein</fullName>
    </recommendedName>
</protein>
<comment type="caution">
    <text evidence="2">The sequence shown here is derived from an EMBL/GenBank/DDBJ whole genome shotgun (WGS) entry which is preliminary data.</text>
</comment>
<dbReference type="PANTHER" id="PTHR34825:SF1">
    <property type="entry name" value="AAA-ATPASE-LIKE DOMAIN-CONTAINING PROTEIN"/>
    <property type="match status" value="1"/>
</dbReference>
<proteinExistence type="predicted"/>
<reference evidence="2" key="1">
    <citation type="submission" date="2022-07" db="EMBL/GenBank/DDBJ databases">
        <title>Phylogenomic reconstructions and comparative analyses of Kickxellomycotina fungi.</title>
        <authorList>
            <person name="Reynolds N.K."/>
            <person name="Stajich J.E."/>
            <person name="Barry K."/>
            <person name="Grigoriev I.V."/>
            <person name="Crous P."/>
            <person name="Smith M.E."/>
        </authorList>
    </citation>
    <scope>NUCLEOTIDE SEQUENCE</scope>
    <source>
        <strain evidence="2">NRRL 1566</strain>
    </source>
</reference>
<sequence>MRTPSPKHNSQLQMPIHYGSSPPKAYGSKINVNGDFGTVARGNGVVLDKSLLCKALFDAGRTAICVCLPRRFGKTFNLSVLEEFFNVLHGDDAAVVNGAIDKKAAHHNRDMALDLYKLLQSTLVDTFCGKCIVLLDEYDTPLIDIRGKAWEEDAKKNYINLLNFIFKDNRNLRAGVLVGVHYVELSDLYSGANNIDVLPLTVMEECRQDTGQTDGTELDCFGELFAFTKPEVEALVNEVHQKYPAI</sequence>
<dbReference type="Pfam" id="PF09820">
    <property type="entry name" value="AAA-ATPase_like"/>
    <property type="match status" value="1"/>
</dbReference>
<dbReference type="EMBL" id="JANBUW010000911">
    <property type="protein sequence ID" value="KAJ2845037.1"/>
    <property type="molecule type" value="Genomic_DNA"/>
</dbReference>